<dbReference type="AlphaFoldDB" id="A0ABD2ZKS7"/>
<accession>A0ABD2ZKS7</accession>
<evidence type="ECO:0000313" key="7">
    <source>
        <dbReference type="Proteomes" id="UP001630127"/>
    </source>
</evidence>
<feature type="domain" description="Leucine-rich repeat-containing N-terminal plant-type" evidence="5">
    <location>
        <begin position="30"/>
        <end position="69"/>
    </location>
</feature>
<name>A0ABD2ZKS7_9GENT</name>
<evidence type="ECO:0000256" key="3">
    <source>
        <dbReference type="ARBA" id="ARBA00022737"/>
    </source>
</evidence>
<evidence type="ECO:0000256" key="1">
    <source>
        <dbReference type="ARBA" id="ARBA00022614"/>
    </source>
</evidence>
<dbReference type="Pfam" id="PF08263">
    <property type="entry name" value="LRRNT_2"/>
    <property type="match status" value="1"/>
</dbReference>
<feature type="chain" id="PRO_5044778760" description="Leucine-rich repeat-containing N-terminal plant-type domain-containing protein" evidence="4">
    <location>
        <begin position="23"/>
        <end position="113"/>
    </location>
</feature>
<keyword evidence="7" id="KW-1185">Reference proteome</keyword>
<organism evidence="6 7">
    <name type="scientific">Cinchona calisaya</name>
    <dbReference type="NCBI Taxonomy" id="153742"/>
    <lineage>
        <taxon>Eukaryota</taxon>
        <taxon>Viridiplantae</taxon>
        <taxon>Streptophyta</taxon>
        <taxon>Embryophyta</taxon>
        <taxon>Tracheophyta</taxon>
        <taxon>Spermatophyta</taxon>
        <taxon>Magnoliopsida</taxon>
        <taxon>eudicotyledons</taxon>
        <taxon>Gunneridae</taxon>
        <taxon>Pentapetalae</taxon>
        <taxon>asterids</taxon>
        <taxon>lamiids</taxon>
        <taxon>Gentianales</taxon>
        <taxon>Rubiaceae</taxon>
        <taxon>Cinchonoideae</taxon>
        <taxon>Cinchoneae</taxon>
        <taxon>Cinchona</taxon>
    </lineage>
</organism>
<feature type="signal peptide" evidence="4">
    <location>
        <begin position="1"/>
        <end position="22"/>
    </location>
</feature>
<reference evidence="6 7" key="1">
    <citation type="submission" date="2024-11" db="EMBL/GenBank/DDBJ databases">
        <title>A near-complete genome assembly of Cinchona calisaya.</title>
        <authorList>
            <person name="Lian D.C."/>
            <person name="Zhao X.W."/>
            <person name="Wei L."/>
        </authorList>
    </citation>
    <scope>NUCLEOTIDE SEQUENCE [LARGE SCALE GENOMIC DNA]</scope>
    <source>
        <tissue evidence="6">Nenye</tissue>
    </source>
</reference>
<dbReference type="PANTHER" id="PTHR48060:SF21">
    <property type="entry name" value="L DOMAIN-LIKE PROTEIN"/>
    <property type="match status" value="1"/>
</dbReference>
<comment type="caution">
    <text evidence="6">The sequence shown here is derived from an EMBL/GenBank/DDBJ whole genome shotgun (WGS) entry which is preliminary data.</text>
</comment>
<dbReference type="InterPro" id="IPR032675">
    <property type="entry name" value="LRR_dom_sf"/>
</dbReference>
<evidence type="ECO:0000256" key="4">
    <source>
        <dbReference type="SAM" id="SignalP"/>
    </source>
</evidence>
<keyword evidence="3" id="KW-0677">Repeat</keyword>
<dbReference type="InterPro" id="IPR053211">
    <property type="entry name" value="DNA_repair-toleration"/>
</dbReference>
<evidence type="ECO:0000313" key="6">
    <source>
        <dbReference type="EMBL" id="KAL3520047.1"/>
    </source>
</evidence>
<protein>
    <recommendedName>
        <fullName evidence="5">Leucine-rich repeat-containing N-terminal plant-type domain-containing protein</fullName>
    </recommendedName>
</protein>
<sequence length="113" mass="12484">MDRISSLFFCILLVCFFGTCLTTNIKNIITDQSALLGLKAKNAPGHDNILAKNWSSRISVCNWIGVTCSSRQQRVVALNISTMNLIGSIPKELGNLSVLVSLDMWQYFPGKFA</sequence>
<evidence type="ECO:0000259" key="5">
    <source>
        <dbReference type="Pfam" id="PF08263"/>
    </source>
</evidence>
<dbReference type="Proteomes" id="UP001630127">
    <property type="component" value="Unassembled WGS sequence"/>
</dbReference>
<evidence type="ECO:0000256" key="2">
    <source>
        <dbReference type="ARBA" id="ARBA00022729"/>
    </source>
</evidence>
<dbReference type="Gene3D" id="3.80.10.10">
    <property type="entry name" value="Ribonuclease Inhibitor"/>
    <property type="match status" value="1"/>
</dbReference>
<dbReference type="EMBL" id="JBJUIK010000008">
    <property type="protein sequence ID" value="KAL3520047.1"/>
    <property type="molecule type" value="Genomic_DNA"/>
</dbReference>
<dbReference type="InterPro" id="IPR013210">
    <property type="entry name" value="LRR_N_plant-typ"/>
</dbReference>
<dbReference type="SUPFAM" id="SSF52058">
    <property type="entry name" value="L domain-like"/>
    <property type="match status" value="1"/>
</dbReference>
<keyword evidence="2 4" id="KW-0732">Signal</keyword>
<dbReference type="PANTHER" id="PTHR48060">
    <property type="entry name" value="DNA DAMAGE-REPAIR/TOLERATION PROTEIN DRT100"/>
    <property type="match status" value="1"/>
</dbReference>
<keyword evidence="1" id="KW-0433">Leucine-rich repeat</keyword>
<proteinExistence type="predicted"/>
<gene>
    <name evidence="6" type="ORF">ACH5RR_018196</name>
</gene>